<evidence type="ECO:0000313" key="2">
    <source>
        <dbReference type="Proteomes" id="UP000245207"/>
    </source>
</evidence>
<dbReference type="Proteomes" id="UP000245207">
    <property type="component" value="Unassembled WGS sequence"/>
</dbReference>
<reference evidence="1 2" key="1">
    <citation type="journal article" date="2018" name="Mol. Plant">
        <title>The genome of Artemisia annua provides insight into the evolution of Asteraceae family and artemisinin biosynthesis.</title>
        <authorList>
            <person name="Shen Q."/>
            <person name="Zhang L."/>
            <person name="Liao Z."/>
            <person name="Wang S."/>
            <person name="Yan T."/>
            <person name="Shi P."/>
            <person name="Liu M."/>
            <person name="Fu X."/>
            <person name="Pan Q."/>
            <person name="Wang Y."/>
            <person name="Lv Z."/>
            <person name="Lu X."/>
            <person name="Zhang F."/>
            <person name="Jiang W."/>
            <person name="Ma Y."/>
            <person name="Chen M."/>
            <person name="Hao X."/>
            <person name="Li L."/>
            <person name="Tang Y."/>
            <person name="Lv G."/>
            <person name="Zhou Y."/>
            <person name="Sun X."/>
            <person name="Brodelius P.E."/>
            <person name="Rose J.K.C."/>
            <person name="Tang K."/>
        </authorList>
    </citation>
    <scope>NUCLEOTIDE SEQUENCE [LARGE SCALE GENOMIC DNA]</scope>
    <source>
        <strain evidence="2">cv. Huhao1</strain>
        <tissue evidence="1">Leaf</tissue>
    </source>
</reference>
<dbReference type="EMBL" id="PKPP01000270">
    <property type="protein sequence ID" value="PWA95039.1"/>
    <property type="molecule type" value="Genomic_DNA"/>
</dbReference>
<dbReference type="OrthoDB" id="47007at2759"/>
<sequence>MRIDFGSDIKIALVTPGFIEFELTQRKFLLHEGRTIVNPDARDGIWPCMIEGMAMETIILL</sequence>
<dbReference type="AlphaFoldDB" id="A0A2U1QAL0"/>
<comment type="caution">
    <text evidence="1">The sequence shown here is derived from an EMBL/GenBank/DDBJ whole genome shotgun (WGS) entry which is preliminary data.</text>
</comment>
<accession>A0A2U1QAL0</accession>
<gene>
    <name evidence="1" type="ORF">CTI12_AA053680</name>
</gene>
<name>A0A2U1QAL0_ARTAN</name>
<keyword evidence="2" id="KW-1185">Reference proteome</keyword>
<evidence type="ECO:0000313" key="1">
    <source>
        <dbReference type="EMBL" id="PWA95039.1"/>
    </source>
</evidence>
<organism evidence="1 2">
    <name type="scientific">Artemisia annua</name>
    <name type="common">Sweet wormwood</name>
    <dbReference type="NCBI Taxonomy" id="35608"/>
    <lineage>
        <taxon>Eukaryota</taxon>
        <taxon>Viridiplantae</taxon>
        <taxon>Streptophyta</taxon>
        <taxon>Embryophyta</taxon>
        <taxon>Tracheophyta</taxon>
        <taxon>Spermatophyta</taxon>
        <taxon>Magnoliopsida</taxon>
        <taxon>eudicotyledons</taxon>
        <taxon>Gunneridae</taxon>
        <taxon>Pentapetalae</taxon>
        <taxon>asterids</taxon>
        <taxon>campanulids</taxon>
        <taxon>Asterales</taxon>
        <taxon>Asteraceae</taxon>
        <taxon>Asteroideae</taxon>
        <taxon>Anthemideae</taxon>
        <taxon>Artemisiinae</taxon>
        <taxon>Artemisia</taxon>
    </lineage>
</organism>
<proteinExistence type="predicted"/>
<dbReference type="STRING" id="35608.A0A2U1QAL0"/>
<protein>
    <submittedName>
        <fullName evidence="1">Hydroxysteroid dehydrogenase 1</fullName>
    </submittedName>
</protein>